<dbReference type="SUPFAM" id="SSF52768">
    <property type="entry name" value="Arginase/deacetylase"/>
    <property type="match status" value="1"/>
</dbReference>
<dbReference type="EC" id="3.5.3.1" evidence="5"/>
<dbReference type="CDD" id="cd09999">
    <property type="entry name" value="Arginase-like_1"/>
    <property type="match status" value="1"/>
</dbReference>
<dbReference type="GO" id="GO:0030145">
    <property type="term" value="F:manganese ion binding"/>
    <property type="evidence" value="ECO:0007669"/>
    <property type="project" value="TreeGrafter"/>
</dbReference>
<dbReference type="GO" id="GO:0005829">
    <property type="term" value="C:cytosol"/>
    <property type="evidence" value="ECO:0007669"/>
    <property type="project" value="TreeGrafter"/>
</dbReference>
<dbReference type="PANTHER" id="PTHR43782:SF3">
    <property type="entry name" value="ARGINASE"/>
    <property type="match status" value="1"/>
</dbReference>
<dbReference type="RefSeq" id="WP_115340426.1">
    <property type="nucleotide sequence ID" value="NZ_CAXOQR010000035.1"/>
</dbReference>
<evidence type="ECO:0000313" key="6">
    <source>
        <dbReference type="Proteomes" id="UP000254707"/>
    </source>
</evidence>
<comment type="similarity">
    <text evidence="4">Belongs to the arginase family.</text>
</comment>
<dbReference type="Pfam" id="PF00491">
    <property type="entry name" value="Arginase"/>
    <property type="match status" value="1"/>
</dbReference>
<evidence type="ECO:0000256" key="4">
    <source>
        <dbReference type="PROSITE-ProRule" id="PRU00742"/>
    </source>
</evidence>
<name>A0A380HHG4_STASA</name>
<dbReference type="EMBL" id="UHED01000001">
    <property type="protein sequence ID" value="SUM81763.1"/>
    <property type="molecule type" value="Genomic_DNA"/>
</dbReference>
<dbReference type="Proteomes" id="UP000254707">
    <property type="component" value="Unassembled WGS sequence"/>
</dbReference>
<dbReference type="AlphaFoldDB" id="A0A380HHG4"/>
<evidence type="ECO:0000256" key="1">
    <source>
        <dbReference type="ARBA" id="ARBA00022723"/>
    </source>
</evidence>
<dbReference type="Gene3D" id="3.40.800.10">
    <property type="entry name" value="Ureohydrolase domain"/>
    <property type="match status" value="1"/>
</dbReference>
<evidence type="ECO:0000256" key="2">
    <source>
        <dbReference type="ARBA" id="ARBA00022801"/>
    </source>
</evidence>
<dbReference type="PANTHER" id="PTHR43782">
    <property type="entry name" value="ARGINASE"/>
    <property type="match status" value="1"/>
</dbReference>
<keyword evidence="1" id="KW-0479">Metal-binding</keyword>
<dbReference type="InterPro" id="IPR023696">
    <property type="entry name" value="Ureohydrolase_dom_sf"/>
</dbReference>
<dbReference type="GO" id="GO:0004053">
    <property type="term" value="F:arginase activity"/>
    <property type="evidence" value="ECO:0007669"/>
    <property type="project" value="UniProtKB-EC"/>
</dbReference>
<evidence type="ECO:0000256" key="3">
    <source>
        <dbReference type="ARBA" id="ARBA00023211"/>
    </source>
</evidence>
<keyword evidence="2 5" id="KW-0378">Hydrolase</keyword>
<dbReference type="InterPro" id="IPR006035">
    <property type="entry name" value="Ureohydrolase"/>
</dbReference>
<accession>A0A380HHG4</accession>
<evidence type="ECO:0000313" key="5">
    <source>
        <dbReference type="EMBL" id="SUM81763.1"/>
    </source>
</evidence>
<organism evidence="5 6">
    <name type="scientific">Staphylococcus saprophyticus</name>
    <dbReference type="NCBI Taxonomy" id="29385"/>
    <lineage>
        <taxon>Bacteria</taxon>
        <taxon>Bacillati</taxon>
        <taxon>Bacillota</taxon>
        <taxon>Bacilli</taxon>
        <taxon>Bacillales</taxon>
        <taxon>Staphylococcaceae</taxon>
        <taxon>Staphylococcus</taxon>
    </lineage>
</organism>
<gene>
    <name evidence="5" type="primary">arg_1</name>
    <name evidence="5" type="ORF">NCTC7688_00257</name>
</gene>
<keyword evidence="3" id="KW-0464">Manganese</keyword>
<protein>
    <submittedName>
        <fullName evidence="5">Arginase</fullName>
        <ecNumber evidence="5">3.5.3.1</ecNumber>
    </submittedName>
</protein>
<proteinExistence type="inferred from homology"/>
<dbReference type="PROSITE" id="PS51409">
    <property type="entry name" value="ARGINASE_2"/>
    <property type="match status" value="1"/>
</dbReference>
<reference evidence="5 6" key="1">
    <citation type="submission" date="2018-06" db="EMBL/GenBank/DDBJ databases">
        <authorList>
            <consortium name="Pathogen Informatics"/>
            <person name="Doyle S."/>
        </authorList>
    </citation>
    <scope>NUCLEOTIDE SEQUENCE [LARGE SCALE GENOMIC DNA]</scope>
    <source>
        <strain evidence="5 6">NCTC7688</strain>
    </source>
</reference>
<sequence length="263" mass="29860">MGAHLLNWLIPNDSNQEAFEIKVEEPDEAALELENGVYGQSQIINNVKQAQDILNQEQPDKVGTLGGNCMVSQAPFDYLNQKYGDELGIVWIDTHPDISYPKDITNEHAMVVANLLGEGDSELSKLVNAPLKTNQFLYVGLQELLDFEAENLEKLNFDYKVQGTESYNYEEIQQWIKENNFSKIAIHFDIDVLDPNEFRATYFAEPRIESFPAAAGQMSLSHLNDILKGISENNDIVGFTVAEYMPWDEINLKNTLKDLNIFH</sequence>